<organism evidence="2 3">
    <name type="scientific">Bosea massiliensis</name>
    <dbReference type="NCBI Taxonomy" id="151419"/>
    <lineage>
        <taxon>Bacteria</taxon>
        <taxon>Pseudomonadati</taxon>
        <taxon>Pseudomonadota</taxon>
        <taxon>Alphaproteobacteria</taxon>
        <taxon>Hyphomicrobiales</taxon>
        <taxon>Boseaceae</taxon>
        <taxon>Bosea</taxon>
    </lineage>
</organism>
<proteinExistence type="predicted"/>
<gene>
    <name evidence="2" type="ORF">ACFPN9_29180</name>
</gene>
<reference evidence="3" key="1">
    <citation type="journal article" date="2019" name="Int. J. Syst. Evol. Microbiol.">
        <title>The Global Catalogue of Microorganisms (GCM) 10K type strain sequencing project: providing services to taxonomists for standard genome sequencing and annotation.</title>
        <authorList>
            <consortium name="The Broad Institute Genomics Platform"/>
            <consortium name="The Broad Institute Genome Sequencing Center for Infectious Disease"/>
            <person name="Wu L."/>
            <person name="Ma J."/>
        </authorList>
    </citation>
    <scope>NUCLEOTIDE SEQUENCE [LARGE SCALE GENOMIC DNA]</scope>
    <source>
        <strain evidence="3">CCUG 43117</strain>
    </source>
</reference>
<sequence length="74" mass="8111">MIRAAFLLICLTGPAHAPPTWAGWRECLTDSDCVERTALACIHGDKAACAIVIEEHREACADDPEHDDCATFRE</sequence>
<accession>A0ABW0PB83</accession>
<evidence type="ECO:0000313" key="2">
    <source>
        <dbReference type="EMBL" id="MFC5509291.1"/>
    </source>
</evidence>
<evidence type="ECO:0000313" key="3">
    <source>
        <dbReference type="Proteomes" id="UP001596060"/>
    </source>
</evidence>
<keyword evidence="3" id="KW-1185">Reference proteome</keyword>
<feature type="chain" id="PRO_5047068257" description="DUF3551 domain-containing protein" evidence="1">
    <location>
        <begin position="18"/>
        <end position="74"/>
    </location>
</feature>
<keyword evidence="1" id="KW-0732">Signal</keyword>
<feature type="signal peptide" evidence="1">
    <location>
        <begin position="1"/>
        <end position="17"/>
    </location>
</feature>
<evidence type="ECO:0000256" key="1">
    <source>
        <dbReference type="SAM" id="SignalP"/>
    </source>
</evidence>
<dbReference type="EMBL" id="JBHSLU010000161">
    <property type="protein sequence ID" value="MFC5509291.1"/>
    <property type="molecule type" value="Genomic_DNA"/>
</dbReference>
<dbReference type="RefSeq" id="WP_377818046.1">
    <property type="nucleotide sequence ID" value="NZ_JBHSLU010000161.1"/>
</dbReference>
<name>A0ABW0PB83_9HYPH</name>
<dbReference type="Proteomes" id="UP001596060">
    <property type="component" value="Unassembled WGS sequence"/>
</dbReference>
<protein>
    <recommendedName>
        <fullName evidence="4">DUF3551 domain-containing protein</fullName>
    </recommendedName>
</protein>
<comment type="caution">
    <text evidence="2">The sequence shown here is derived from an EMBL/GenBank/DDBJ whole genome shotgun (WGS) entry which is preliminary data.</text>
</comment>
<evidence type="ECO:0008006" key="4">
    <source>
        <dbReference type="Google" id="ProtNLM"/>
    </source>
</evidence>